<comment type="caution">
    <text evidence="2">The sequence shown here is derived from an EMBL/GenBank/DDBJ whole genome shotgun (WGS) entry which is preliminary data.</text>
</comment>
<dbReference type="Proteomes" id="UP001589776">
    <property type="component" value="Unassembled WGS sequence"/>
</dbReference>
<evidence type="ECO:0000313" key="2">
    <source>
        <dbReference type="EMBL" id="MFC0211629.1"/>
    </source>
</evidence>
<dbReference type="EMBL" id="JBHLWN010000021">
    <property type="protein sequence ID" value="MFC0211629.1"/>
    <property type="molecule type" value="Genomic_DNA"/>
</dbReference>
<proteinExistence type="predicted"/>
<evidence type="ECO:0000256" key="1">
    <source>
        <dbReference type="SAM" id="Phobius"/>
    </source>
</evidence>
<dbReference type="PANTHER" id="PTHR36832:SF2">
    <property type="entry name" value="INTEGRAL MEMBRANE PROTEIN"/>
    <property type="match status" value="1"/>
</dbReference>
<feature type="transmembrane region" description="Helical" evidence="1">
    <location>
        <begin position="21"/>
        <end position="41"/>
    </location>
</feature>
<name>A0ABV6DG75_9BACL</name>
<dbReference type="PANTHER" id="PTHR36832">
    <property type="entry name" value="SLR1174 PROTEIN-RELATED"/>
    <property type="match status" value="1"/>
</dbReference>
<feature type="transmembrane region" description="Helical" evidence="1">
    <location>
        <begin position="47"/>
        <end position="73"/>
    </location>
</feature>
<feature type="transmembrane region" description="Helical" evidence="1">
    <location>
        <begin position="226"/>
        <end position="245"/>
    </location>
</feature>
<dbReference type="InterPro" id="IPR010390">
    <property type="entry name" value="ABC-2_transporter-like"/>
</dbReference>
<reference evidence="2 3" key="1">
    <citation type="submission" date="2024-09" db="EMBL/GenBank/DDBJ databases">
        <authorList>
            <person name="Sun Q."/>
            <person name="Mori K."/>
        </authorList>
    </citation>
    <scope>NUCLEOTIDE SEQUENCE [LARGE SCALE GENOMIC DNA]</scope>
    <source>
        <strain evidence="2 3">CCM 7759</strain>
    </source>
</reference>
<feature type="transmembrane region" description="Helical" evidence="1">
    <location>
        <begin position="109"/>
        <end position="127"/>
    </location>
</feature>
<accession>A0ABV6DG75</accession>
<feature type="transmembrane region" description="Helical" evidence="1">
    <location>
        <begin position="172"/>
        <end position="191"/>
    </location>
</feature>
<organism evidence="2 3">
    <name type="scientific">Paenibacillus chartarius</name>
    <dbReference type="NCBI Taxonomy" id="747481"/>
    <lineage>
        <taxon>Bacteria</taxon>
        <taxon>Bacillati</taxon>
        <taxon>Bacillota</taxon>
        <taxon>Bacilli</taxon>
        <taxon>Bacillales</taxon>
        <taxon>Paenibacillaceae</taxon>
        <taxon>Paenibacillus</taxon>
    </lineage>
</organism>
<keyword evidence="1" id="KW-0472">Membrane</keyword>
<protein>
    <submittedName>
        <fullName evidence="2">ABC transporter permease</fullName>
    </submittedName>
</protein>
<gene>
    <name evidence="2" type="ORF">ACFFK0_04040</name>
</gene>
<dbReference type="Pfam" id="PF06182">
    <property type="entry name" value="ABC2_membrane_6"/>
    <property type="match status" value="1"/>
</dbReference>
<evidence type="ECO:0000313" key="3">
    <source>
        <dbReference type="Proteomes" id="UP001589776"/>
    </source>
</evidence>
<feature type="transmembrane region" description="Helical" evidence="1">
    <location>
        <begin position="139"/>
        <end position="165"/>
    </location>
</feature>
<keyword evidence="1" id="KW-0812">Transmembrane</keyword>
<keyword evidence="3" id="KW-1185">Reference proteome</keyword>
<keyword evidence="1" id="KW-1133">Transmembrane helix</keyword>
<sequence>MVRKSFKRNHQYRMANWIQNIGSAVFGFVYASIWAGIGASGGTANVLGVYGTGGMVAYIAFNQSVLHIVLFLTNGLGLEQSVRTGQISLELMRPTPLFYQLMGREWGQIAYQALYKSLPMFVFYYLIFRFPLPQQPAVYAWTLLSLICAAYLSICLQFLIGIAALWTTESRWLFWINYACHTLLSGFFIPLEWLPEPFRQLSAVTPYPYIQYHTTRMFMGLEGPQAIVPALLWGAALTGLCLFATRLARRKLEVQGG</sequence>
<dbReference type="RefSeq" id="WP_377468614.1">
    <property type="nucleotide sequence ID" value="NZ_JBHLWN010000021.1"/>
</dbReference>